<keyword evidence="7" id="KW-0464">Manganese</keyword>
<evidence type="ECO:0000256" key="1">
    <source>
        <dbReference type="ARBA" id="ARBA00001424"/>
    </source>
</evidence>
<dbReference type="EC" id="3.4.11.9" evidence="4"/>
<dbReference type="AlphaFoldDB" id="A0A9W6FCI9"/>
<comment type="caution">
    <text evidence="9">The sequence shown here is derived from an EMBL/GenBank/DDBJ whole genome shotgun (WGS) entry which is preliminary data.</text>
</comment>
<dbReference type="InterPro" id="IPR000994">
    <property type="entry name" value="Pept_M24"/>
</dbReference>
<dbReference type="InterPro" id="IPR029149">
    <property type="entry name" value="Creatin/AminoP/Spt16_N"/>
</dbReference>
<accession>A0A9W6FCI9</accession>
<dbReference type="EMBL" id="BSBO01000015">
    <property type="protein sequence ID" value="GLG04523.1"/>
    <property type="molecule type" value="Genomic_DNA"/>
</dbReference>
<evidence type="ECO:0000256" key="3">
    <source>
        <dbReference type="ARBA" id="ARBA00008766"/>
    </source>
</evidence>
<evidence type="ECO:0000259" key="8">
    <source>
        <dbReference type="SMART" id="SM01011"/>
    </source>
</evidence>
<proteinExistence type="inferred from homology"/>
<evidence type="ECO:0000256" key="6">
    <source>
        <dbReference type="ARBA" id="ARBA00022801"/>
    </source>
</evidence>
<feature type="domain" description="Aminopeptidase P N-terminal" evidence="8">
    <location>
        <begin position="1"/>
        <end position="136"/>
    </location>
</feature>
<keyword evidence="9" id="KW-0645">Protease</keyword>
<comment type="cofactor">
    <cofactor evidence="2">
        <name>Mn(2+)</name>
        <dbReference type="ChEBI" id="CHEBI:29035"/>
    </cofactor>
</comment>
<dbReference type="GO" id="GO:0006508">
    <property type="term" value="P:proteolysis"/>
    <property type="evidence" value="ECO:0007669"/>
    <property type="project" value="TreeGrafter"/>
</dbReference>
<dbReference type="InterPro" id="IPR007865">
    <property type="entry name" value="Aminopep_P_N"/>
</dbReference>
<organism evidence="9 10">
    <name type="scientific">Sellimonas catena</name>
    <dbReference type="NCBI Taxonomy" id="2994035"/>
    <lineage>
        <taxon>Bacteria</taxon>
        <taxon>Bacillati</taxon>
        <taxon>Bacillota</taxon>
        <taxon>Clostridia</taxon>
        <taxon>Lachnospirales</taxon>
        <taxon>Lachnospiraceae</taxon>
        <taxon>Sellimonas</taxon>
    </lineage>
</organism>
<reference evidence="9 10" key="1">
    <citation type="journal article" date="2023" name="Int. J. Syst. Evol. Microbiol.">
        <title>Sellimonas catena sp. nov., isolated from human faeces.</title>
        <authorList>
            <person name="Hisatomi A."/>
            <person name="Ohkuma M."/>
            <person name="Sakamoto M."/>
        </authorList>
    </citation>
    <scope>NUCLEOTIDE SEQUENCE [LARGE SCALE GENOMIC DNA]</scope>
    <source>
        <strain evidence="9 10">12EGH17</strain>
    </source>
</reference>
<keyword evidence="5" id="KW-0479">Metal-binding</keyword>
<dbReference type="SUPFAM" id="SSF55920">
    <property type="entry name" value="Creatinase/aminopeptidase"/>
    <property type="match status" value="1"/>
</dbReference>
<protein>
    <recommendedName>
        <fullName evidence="4">Xaa-Pro aminopeptidase</fullName>
        <ecNumber evidence="4">3.4.11.9</ecNumber>
    </recommendedName>
</protein>
<dbReference type="InterPro" id="IPR052433">
    <property type="entry name" value="X-Pro_dipept-like"/>
</dbReference>
<dbReference type="RefSeq" id="WP_281872731.1">
    <property type="nucleotide sequence ID" value="NZ_BSBO01000015.1"/>
</dbReference>
<keyword evidence="6" id="KW-0378">Hydrolase</keyword>
<dbReference type="InterPro" id="IPR036005">
    <property type="entry name" value="Creatinase/aminopeptidase-like"/>
</dbReference>
<dbReference type="GO" id="GO:0030145">
    <property type="term" value="F:manganese ion binding"/>
    <property type="evidence" value="ECO:0007669"/>
    <property type="project" value="InterPro"/>
</dbReference>
<evidence type="ECO:0000256" key="2">
    <source>
        <dbReference type="ARBA" id="ARBA00001936"/>
    </source>
</evidence>
<evidence type="ECO:0000256" key="4">
    <source>
        <dbReference type="ARBA" id="ARBA00012574"/>
    </source>
</evidence>
<dbReference type="Pfam" id="PF00557">
    <property type="entry name" value="Peptidase_M24"/>
    <property type="match status" value="1"/>
</dbReference>
<sequence length="413" mass="47262">MKPQFYKGNRDAFMEKLEPGSLALFFSGSPVRKTADEDYGYFANRNFVYLTGMEQKDTVLMMEKDASGYRETLFILPPNLIEERWTGSRMKPEEIEAVSMISSFAYKETFEEELKKVLTSGRIQKVYLDIDRMEGQVVVSAADSMEAFLKQEYPSMPIENSLPIMKMLRLIKKPCEIRAMEKAQEITKAGILAMMTHSKPGMYEYQYKAEYDYALAQHGVLEAGFPSIISAGKNNFCIHYYGYRGQAMDGDIVLNDVGVRWDNELTDVSRGWPCNGKYSSRQKLLFECQYKTSEHMFSMLKPGIPMKEVDAEIRRYCFEQLKEAGVCKSFDDIGTYMWHGGAHHVGFDTHDVVSARDAIIQPGMVFCVDIGIYHEEWGIGFRLEDNCLITEDGCRNLSKDIPRTVEDIEAVMN</sequence>
<keyword evidence="10" id="KW-1185">Reference proteome</keyword>
<dbReference type="SMART" id="SM01011">
    <property type="entry name" value="AMP_N"/>
    <property type="match status" value="1"/>
</dbReference>
<dbReference type="GO" id="GO:0070006">
    <property type="term" value="F:metalloaminopeptidase activity"/>
    <property type="evidence" value="ECO:0007669"/>
    <property type="project" value="InterPro"/>
</dbReference>
<dbReference type="PANTHER" id="PTHR43226:SF4">
    <property type="entry name" value="XAA-PRO AMINOPEPTIDASE 3"/>
    <property type="match status" value="1"/>
</dbReference>
<dbReference type="Proteomes" id="UP001145145">
    <property type="component" value="Unassembled WGS sequence"/>
</dbReference>
<dbReference type="Gene3D" id="3.90.230.10">
    <property type="entry name" value="Creatinase/methionine aminopeptidase superfamily"/>
    <property type="match status" value="1"/>
</dbReference>
<dbReference type="Pfam" id="PF05195">
    <property type="entry name" value="AMP_N"/>
    <property type="match status" value="1"/>
</dbReference>
<evidence type="ECO:0000256" key="5">
    <source>
        <dbReference type="ARBA" id="ARBA00022723"/>
    </source>
</evidence>
<comment type="similarity">
    <text evidence="3">Belongs to the peptidase M24B family.</text>
</comment>
<keyword evidence="9" id="KW-0031">Aminopeptidase</keyword>
<dbReference type="PANTHER" id="PTHR43226">
    <property type="entry name" value="XAA-PRO AMINOPEPTIDASE 3"/>
    <property type="match status" value="1"/>
</dbReference>
<name>A0A9W6FCI9_9FIRM</name>
<evidence type="ECO:0000313" key="10">
    <source>
        <dbReference type="Proteomes" id="UP001145145"/>
    </source>
</evidence>
<dbReference type="SUPFAM" id="SSF53092">
    <property type="entry name" value="Creatinase/prolidase N-terminal domain"/>
    <property type="match status" value="1"/>
</dbReference>
<evidence type="ECO:0000313" key="9">
    <source>
        <dbReference type="EMBL" id="GLG04523.1"/>
    </source>
</evidence>
<evidence type="ECO:0000256" key="7">
    <source>
        <dbReference type="ARBA" id="ARBA00023211"/>
    </source>
</evidence>
<dbReference type="GO" id="GO:0005829">
    <property type="term" value="C:cytosol"/>
    <property type="evidence" value="ECO:0007669"/>
    <property type="project" value="TreeGrafter"/>
</dbReference>
<gene>
    <name evidence="9" type="primary">pepP_2</name>
    <name evidence="9" type="ORF">Selli1_16970</name>
</gene>
<comment type="catalytic activity">
    <reaction evidence="1">
        <text>Release of any N-terminal amino acid, including proline, that is linked to proline, even from a dipeptide or tripeptide.</text>
        <dbReference type="EC" id="3.4.11.9"/>
    </reaction>
</comment>
<dbReference type="Gene3D" id="3.40.350.10">
    <property type="entry name" value="Creatinase/prolidase N-terminal domain"/>
    <property type="match status" value="1"/>
</dbReference>